<name>A4TG20_MYCGI</name>
<dbReference type="InterPro" id="IPR002586">
    <property type="entry name" value="CobQ/CobB/MinD/ParA_Nub-bd_dom"/>
</dbReference>
<dbReference type="InterPro" id="IPR050625">
    <property type="entry name" value="ParA/MinD_ATPase"/>
</dbReference>
<dbReference type="AlphaFoldDB" id="A4TG20"/>
<dbReference type="HOGENOM" id="CLU_003609_4_2_11"/>
<dbReference type="GO" id="GO:0009898">
    <property type="term" value="C:cytoplasmic side of plasma membrane"/>
    <property type="evidence" value="ECO:0007669"/>
    <property type="project" value="TreeGrafter"/>
</dbReference>
<evidence type="ECO:0000313" key="3">
    <source>
        <dbReference type="EMBL" id="ABP47917.1"/>
    </source>
</evidence>
<dbReference type="PANTHER" id="PTHR43384:SF14">
    <property type="entry name" value="ESX-1 SECRETION-ASSOCIATED PROTEIN ESPI"/>
    <property type="match status" value="1"/>
</dbReference>
<evidence type="ECO:0000256" key="1">
    <source>
        <dbReference type="SAM" id="MobiDB-lite"/>
    </source>
</evidence>
<evidence type="ECO:0000259" key="2">
    <source>
        <dbReference type="Pfam" id="PF01656"/>
    </source>
</evidence>
<dbReference type="GO" id="GO:0016887">
    <property type="term" value="F:ATP hydrolysis activity"/>
    <property type="evidence" value="ECO:0007669"/>
    <property type="project" value="TreeGrafter"/>
</dbReference>
<accession>A4TG20</accession>
<dbReference type="SUPFAM" id="SSF52540">
    <property type="entry name" value="P-loop containing nucleoside triphosphate hydrolases"/>
    <property type="match status" value="1"/>
</dbReference>
<dbReference type="KEGG" id="mgi:Mflv_5456"/>
<dbReference type="GO" id="GO:0051782">
    <property type="term" value="P:negative regulation of cell division"/>
    <property type="evidence" value="ECO:0007669"/>
    <property type="project" value="TreeGrafter"/>
</dbReference>
<dbReference type="GO" id="GO:0005524">
    <property type="term" value="F:ATP binding"/>
    <property type="evidence" value="ECO:0007669"/>
    <property type="project" value="TreeGrafter"/>
</dbReference>
<feature type="region of interest" description="Disordered" evidence="1">
    <location>
        <begin position="1"/>
        <end position="113"/>
    </location>
</feature>
<dbReference type="InterPro" id="IPR027417">
    <property type="entry name" value="P-loop_NTPase"/>
</dbReference>
<dbReference type="EMBL" id="CP000657">
    <property type="protein sequence ID" value="ABP47917.1"/>
    <property type="molecule type" value="Genomic_DNA"/>
</dbReference>
<dbReference type="PANTHER" id="PTHR43384">
    <property type="entry name" value="SEPTUM SITE-DETERMINING PROTEIN MIND HOMOLOG, CHLOROPLASTIC-RELATED"/>
    <property type="match status" value="1"/>
</dbReference>
<organism evidence="3">
    <name type="scientific">Mycolicibacterium gilvum (strain PYR-GCK)</name>
    <name type="common">Mycobacterium gilvum (strain PYR-GCK)</name>
    <dbReference type="NCBI Taxonomy" id="350054"/>
    <lineage>
        <taxon>Bacteria</taxon>
        <taxon>Bacillati</taxon>
        <taxon>Actinomycetota</taxon>
        <taxon>Actinomycetes</taxon>
        <taxon>Mycobacteriales</taxon>
        <taxon>Mycobacteriaceae</taxon>
        <taxon>Mycolicibacterium</taxon>
    </lineage>
</organism>
<keyword evidence="3" id="KW-0614">Plasmid</keyword>
<proteinExistence type="predicted"/>
<dbReference type="Gene3D" id="3.40.50.300">
    <property type="entry name" value="P-loop containing nucleotide triphosphate hydrolases"/>
    <property type="match status" value="1"/>
</dbReference>
<feature type="compositionally biased region" description="Pro residues" evidence="1">
    <location>
        <begin position="79"/>
        <end position="88"/>
    </location>
</feature>
<gene>
    <name evidence="3" type="ordered locus">Mflv_5456</name>
</gene>
<sequence length="425" mass="46348">MSNPQDPYGGVFEQGPPAGGAPHRRPPAAEPPPAPAPPPRPAEQFHGDPPDWPTEVHPAVDGPPPRHQSAPHRSYAPQDFPPPQPQYRPTPGLVEPRRGGHYAGGDALPVPARQPATVEGSVGLDRLDVRRRKVPPKAGWRRTLHTLTRINLGPGKDESYEIGLVENVQRPIRTTFTVAVIGLKGGVGKTVVSEGLGSTLGLHRGDRVIAMDADPDGGNLIMRHGVENQLSIHDLVDDTSVVRYHDVRAHTSQNGKTRLEVLAGPDYAGSDRVIDTGDFQKALGILQEHYAVVVVDCGIGLKTELIRSVLAEAGAVVVVTSASIDAMHETRDALAWLRHAGYQRLLDTAVLAINRTEAGRPNVDVAQAIEQFSREIRPDRIFELPFDRHLHEGKEITLELLNKKTRRRYLEIAAALSDLYPRTVN</sequence>
<feature type="compositionally biased region" description="Pro residues" evidence="1">
    <location>
        <begin position="28"/>
        <end position="41"/>
    </location>
</feature>
<geneLocation type="plasmid" evidence="3">
    <name>pMFLV01</name>
</geneLocation>
<dbReference type="Pfam" id="PF01656">
    <property type="entry name" value="CbiA"/>
    <property type="match status" value="1"/>
</dbReference>
<dbReference type="GO" id="GO:0005829">
    <property type="term" value="C:cytosol"/>
    <property type="evidence" value="ECO:0007669"/>
    <property type="project" value="TreeGrafter"/>
</dbReference>
<reference evidence="3" key="1">
    <citation type="submission" date="2007-04" db="EMBL/GenBank/DDBJ databases">
        <title>Complete sequence of plasmid1 pMFLV01 of Mycobacterium gilvum PYR-GCK.</title>
        <authorList>
            <consortium name="US DOE Joint Genome Institute"/>
            <person name="Copeland A."/>
            <person name="Lucas S."/>
            <person name="Lapidus A."/>
            <person name="Barry K."/>
            <person name="Detter J.C."/>
            <person name="Glavina del Rio T."/>
            <person name="Hammon N."/>
            <person name="Israni S."/>
            <person name="Dalin E."/>
            <person name="Tice H."/>
            <person name="Pitluck S."/>
            <person name="Chain P."/>
            <person name="Malfatti S."/>
            <person name="Shin M."/>
            <person name="Vergez L."/>
            <person name="Schmutz J."/>
            <person name="Larimer F."/>
            <person name="Land M."/>
            <person name="Hauser L."/>
            <person name="Kyrpides N."/>
            <person name="Mikhailova N."/>
            <person name="Miller C."/>
            <person name="Richardson P."/>
        </authorList>
    </citation>
    <scope>NUCLEOTIDE SEQUENCE</scope>
    <source>
        <strain evidence="3">PYR-GCK</strain>
        <plasmid evidence="3">pMFLV01</plasmid>
    </source>
</reference>
<feature type="domain" description="CobQ/CobB/MinD/ParA nucleotide binding" evidence="2">
    <location>
        <begin position="178"/>
        <end position="323"/>
    </location>
</feature>
<protein>
    <recommendedName>
        <fullName evidence="2">CobQ/CobB/MinD/ParA nucleotide binding domain-containing protein</fullName>
    </recommendedName>
</protein>